<organism evidence="2 3">
    <name type="scientific">Virgibacillus phasianinus</name>
    <dbReference type="NCBI Taxonomy" id="2017483"/>
    <lineage>
        <taxon>Bacteria</taxon>
        <taxon>Bacillati</taxon>
        <taxon>Bacillota</taxon>
        <taxon>Bacilli</taxon>
        <taxon>Bacillales</taxon>
        <taxon>Bacillaceae</taxon>
        <taxon>Virgibacillus</taxon>
    </lineage>
</organism>
<keyword evidence="3" id="KW-1185">Reference proteome</keyword>
<accession>A0A220U3J2</accession>
<dbReference type="KEGG" id="vil:CFK37_12195"/>
<feature type="domain" description="PPM-type phosphatase" evidence="1">
    <location>
        <begin position="9"/>
        <end position="276"/>
    </location>
</feature>
<dbReference type="InterPro" id="IPR036457">
    <property type="entry name" value="PPM-type-like_dom_sf"/>
</dbReference>
<evidence type="ECO:0000313" key="3">
    <source>
        <dbReference type="Proteomes" id="UP000198312"/>
    </source>
</evidence>
<dbReference type="SUPFAM" id="SSF81606">
    <property type="entry name" value="PP2C-like"/>
    <property type="match status" value="1"/>
</dbReference>
<dbReference type="Gene3D" id="3.60.40.10">
    <property type="entry name" value="PPM-type phosphatase domain"/>
    <property type="match status" value="1"/>
</dbReference>
<sequence>MNKRKEIYPGHISEKGPEKPVNEDFIEFTSSSIDFHDDAHILIIADGMGGHAFGDVASFYAGNYILKWWRAKLRKNKTSEEFLKDCQDSIVDIFCTINQKLIEIGHREDSNLGTTLSVLLFVGGKYLICHVGDSRIYRLSKKIYESTDNDETFDLNQSKAFVQLTKDHSWAKMQVENGNMSEQEAENHEKAHILTQCMGIKGNVDPFVSMGTYTEDDHFFMCTDGLYALLTNEIINEQWSKKLNEKLAAQDIANHFFELAKDAEYHDDVSIMIVDSMGV</sequence>
<dbReference type="SMART" id="SM00332">
    <property type="entry name" value="PP2Cc"/>
    <property type="match status" value="1"/>
</dbReference>
<dbReference type="CDD" id="cd00143">
    <property type="entry name" value="PP2Cc"/>
    <property type="match status" value="1"/>
</dbReference>
<dbReference type="SMART" id="SM00331">
    <property type="entry name" value="PP2C_SIG"/>
    <property type="match status" value="1"/>
</dbReference>
<name>A0A220U3J2_9BACI</name>
<proteinExistence type="predicted"/>
<dbReference type="EMBL" id="CP022315">
    <property type="protein sequence ID" value="ASK62854.1"/>
    <property type="molecule type" value="Genomic_DNA"/>
</dbReference>
<protein>
    <recommendedName>
        <fullName evidence="1">PPM-type phosphatase domain-containing protein</fullName>
    </recommendedName>
</protein>
<evidence type="ECO:0000259" key="1">
    <source>
        <dbReference type="PROSITE" id="PS51746"/>
    </source>
</evidence>
<dbReference type="Pfam" id="PF13672">
    <property type="entry name" value="PP2C_2"/>
    <property type="match status" value="1"/>
</dbReference>
<dbReference type="RefSeq" id="WP_089062113.1">
    <property type="nucleotide sequence ID" value="NZ_CP022315.1"/>
</dbReference>
<dbReference type="OrthoDB" id="9801841at2"/>
<dbReference type="Proteomes" id="UP000198312">
    <property type="component" value="Chromosome"/>
</dbReference>
<reference evidence="2 3" key="1">
    <citation type="submission" date="2017-07" db="EMBL/GenBank/DDBJ databases">
        <title>Virgibacillus sp. LM2416.</title>
        <authorList>
            <person name="Tak E.J."/>
            <person name="Bae J.-W."/>
        </authorList>
    </citation>
    <scope>NUCLEOTIDE SEQUENCE [LARGE SCALE GENOMIC DNA]</scope>
    <source>
        <strain evidence="2 3">LM2416</strain>
    </source>
</reference>
<evidence type="ECO:0000313" key="2">
    <source>
        <dbReference type="EMBL" id="ASK62854.1"/>
    </source>
</evidence>
<dbReference type="AlphaFoldDB" id="A0A220U3J2"/>
<dbReference type="PROSITE" id="PS51746">
    <property type="entry name" value="PPM_2"/>
    <property type="match status" value="1"/>
</dbReference>
<gene>
    <name evidence="2" type="ORF">CFK37_12195</name>
</gene>
<dbReference type="InterPro" id="IPR001932">
    <property type="entry name" value="PPM-type_phosphatase-like_dom"/>
</dbReference>